<accession>A0A0P0D6S7</accession>
<dbReference type="AlphaFoldDB" id="A0A0P0D6S7"/>
<dbReference type="CDD" id="cd00051">
    <property type="entry name" value="EFh"/>
    <property type="match status" value="1"/>
</dbReference>
<dbReference type="Pfam" id="PF13499">
    <property type="entry name" value="EF-hand_7"/>
    <property type="match status" value="1"/>
</dbReference>
<feature type="signal peptide" evidence="1">
    <location>
        <begin position="1"/>
        <end position="21"/>
    </location>
</feature>
<dbReference type="InterPro" id="IPR011992">
    <property type="entry name" value="EF-hand-dom_pair"/>
</dbReference>
<dbReference type="Proteomes" id="UP000057981">
    <property type="component" value="Chromosome"/>
</dbReference>
<dbReference type="RefSeq" id="WP_054725111.1">
    <property type="nucleotide sequence ID" value="NZ_CP012898.1"/>
</dbReference>
<sequence>MKLIKIGFVVLSLLVFSNVNAQEKNSKKGPEAAFAKLDKDSDGKISLEEFKAKPVRAKEGETNKKTVDPEKVFARKDTNSDGFIDLEEFKTRPEKKK</sequence>
<dbReference type="PROSITE" id="PS50222">
    <property type="entry name" value="EF_HAND_2"/>
    <property type="match status" value="2"/>
</dbReference>
<reference evidence="3 4" key="1">
    <citation type="submission" date="2015-10" db="EMBL/GenBank/DDBJ databases">
        <authorList>
            <person name="Gilbert D.G."/>
        </authorList>
    </citation>
    <scope>NUCLEOTIDE SEQUENCE [LARGE SCALE GENOMIC DNA]</scope>
    <source>
        <strain evidence="4">HZ-22</strain>
    </source>
</reference>
<keyword evidence="1" id="KW-0732">Signal</keyword>
<keyword evidence="4" id="KW-1185">Reference proteome</keyword>
<dbReference type="Gene3D" id="1.10.238.10">
    <property type="entry name" value="EF-hand"/>
    <property type="match status" value="2"/>
</dbReference>
<evidence type="ECO:0000313" key="3">
    <source>
        <dbReference type="EMBL" id="ALJ04412.1"/>
    </source>
</evidence>
<evidence type="ECO:0000313" key="4">
    <source>
        <dbReference type="Proteomes" id="UP000057981"/>
    </source>
</evidence>
<name>A0A0P0D6S7_9FLAO</name>
<dbReference type="PROSITE" id="PS00018">
    <property type="entry name" value="EF_HAND_1"/>
    <property type="match status" value="2"/>
</dbReference>
<dbReference type="SUPFAM" id="SSF47473">
    <property type="entry name" value="EF-hand"/>
    <property type="match status" value="1"/>
</dbReference>
<proteinExistence type="predicted"/>
<dbReference type="KEGG" id="ahz:APS56_04340"/>
<dbReference type="EMBL" id="CP012898">
    <property type="protein sequence ID" value="ALJ04412.1"/>
    <property type="molecule type" value="Genomic_DNA"/>
</dbReference>
<gene>
    <name evidence="3" type="ORF">APS56_04340</name>
</gene>
<dbReference type="SMART" id="SM00054">
    <property type="entry name" value="EFh"/>
    <property type="match status" value="2"/>
</dbReference>
<feature type="chain" id="PRO_5006043353" description="EF-hand domain-containing protein" evidence="1">
    <location>
        <begin position="22"/>
        <end position="97"/>
    </location>
</feature>
<dbReference type="InterPro" id="IPR018247">
    <property type="entry name" value="EF_Hand_1_Ca_BS"/>
</dbReference>
<organism evidence="3 4">
    <name type="scientific">Pseudalgibacter alginicilyticus</name>
    <dbReference type="NCBI Taxonomy" id="1736674"/>
    <lineage>
        <taxon>Bacteria</taxon>
        <taxon>Pseudomonadati</taxon>
        <taxon>Bacteroidota</taxon>
        <taxon>Flavobacteriia</taxon>
        <taxon>Flavobacteriales</taxon>
        <taxon>Flavobacteriaceae</taxon>
        <taxon>Pseudalgibacter</taxon>
    </lineage>
</organism>
<feature type="domain" description="EF-hand" evidence="2">
    <location>
        <begin position="64"/>
        <end position="97"/>
    </location>
</feature>
<dbReference type="GO" id="GO:0005509">
    <property type="term" value="F:calcium ion binding"/>
    <property type="evidence" value="ECO:0007669"/>
    <property type="project" value="InterPro"/>
</dbReference>
<protein>
    <recommendedName>
        <fullName evidence="2">EF-hand domain-containing protein</fullName>
    </recommendedName>
</protein>
<dbReference type="STRING" id="1736674.APS56_04340"/>
<feature type="domain" description="EF-hand" evidence="2">
    <location>
        <begin position="25"/>
        <end position="60"/>
    </location>
</feature>
<evidence type="ECO:0000256" key="1">
    <source>
        <dbReference type="SAM" id="SignalP"/>
    </source>
</evidence>
<dbReference type="OrthoDB" id="1443945at2"/>
<dbReference type="InterPro" id="IPR002048">
    <property type="entry name" value="EF_hand_dom"/>
</dbReference>
<evidence type="ECO:0000259" key="2">
    <source>
        <dbReference type="PROSITE" id="PS50222"/>
    </source>
</evidence>